<dbReference type="Proteomes" id="UP000663586">
    <property type="component" value="Chromosome"/>
</dbReference>
<dbReference type="Pfam" id="PF00589">
    <property type="entry name" value="Phage_integrase"/>
    <property type="match status" value="1"/>
</dbReference>
<evidence type="ECO:0000313" key="4">
    <source>
        <dbReference type="EMBL" id="QSG02843.1"/>
    </source>
</evidence>
<dbReference type="SUPFAM" id="SSF56349">
    <property type="entry name" value="DNA breaking-rejoining enzymes"/>
    <property type="match status" value="1"/>
</dbReference>
<dbReference type="InterPro" id="IPR011010">
    <property type="entry name" value="DNA_brk_join_enz"/>
</dbReference>
<dbReference type="GO" id="GO:0003677">
    <property type="term" value="F:DNA binding"/>
    <property type="evidence" value="ECO:0007669"/>
    <property type="project" value="InterPro"/>
</dbReference>
<evidence type="ECO:0000256" key="2">
    <source>
        <dbReference type="SAM" id="MobiDB-lite"/>
    </source>
</evidence>
<dbReference type="EMBL" id="CP064786">
    <property type="protein sequence ID" value="QSG02843.1"/>
    <property type="molecule type" value="Genomic_DNA"/>
</dbReference>
<evidence type="ECO:0000256" key="1">
    <source>
        <dbReference type="ARBA" id="ARBA00023172"/>
    </source>
</evidence>
<accession>A0A897MUW7</accession>
<proteinExistence type="predicted"/>
<feature type="compositionally biased region" description="Basic and acidic residues" evidence="2">
    <location>
        <begin position="1"/>
        <end position="11"/>
    </location>
</feature>
<evidence type="ECO:0000313" key="5">
    <source>
        <dbReference type="Proteomes" id="UP000663586"/>
    </source>
</evidence>
<name>A0A897MUW7_9EURY</name>
<dbReference type="GeneID" id="70685015"/>
<dbReference type="CDD" id="cd00397">
    <property type="entry name" value="DNA_BRE_C"/>
    <property type="match status" value="1"/>
</dbReference>
<feature type="region of interest" description="Disordered" evidence="2">
    <location>
        <begin position="362"/>
        <end position="424"/>
    </location>
</feature>
<dbReference type="AlphaFoldDB" id="A0A897MUW7"/>
<dbReference type="RefSeq" id="WP_238476902.1">
    <property type="nucleotide sequence ID" value="NZ_CP064786.1"/>
</dbReference>
<feature type="domain" description="Tyr recombinase" evidence="3">
    <location>
        <begin position="189"/>
        <end position="374"/>
    </location>
</feature>
<dbReference type="InterPro" id="IPR013762">
    <property type="entry name" value="Integrase-like_cat_sf"/>
</dbReference>
<feature type="region of interest" description="Disordered" evidence="2">
    <location>
        <begin position="1"/>
        <end position="23"/>
    </location>
</feature>
<dbReference type="GO" id="GO:0006310">
    <property type="term" value="P:DNA recombination"/>
    <property type="evidence" value="ECO:0007669"/>
    <property type="project" value="UniProtKB-KW"/>
</dbReference>
<keyword evidence="1" id="KW-0233">DNA recombination</keyword>
<gene>
    <name evidence="4" type="primary">xerC6</name>
    <name evidence="4" type="ORF">AArcS_1632</name>
</gene>
<evidence type="ECO:0000259" key="3">
    <source>
        <dbReference type="PROSITE" id="PS51898"/>
    </source>
</evidence>
<dbReference type="Gene3D" id="1.10.443.10">
    <property type="entry name" value="Intergrase catalytic core"/>
    <property type="match status" value="1"/>
</dbReference>
<sequence length="459" mass="52887">MDTENGSKEITDALEGMVGEDADHVEKERQEWYDWMREKGKSPLKHEPVAESNADNYYRRLDQLHRAAIEYFEPDDKACLTPDQADELLLLLARDEIQKENDEDYSSASKRKFSDALRKYFSWRYHEGPLDFEWRPRVNFTDGNHTSAAELSYEEMGLLLEAAQSYHKLPSYYDTPPEERDRINGLVAQRLSKPKEDVVRKDWQRADQSSKISSLTSVGYDAGLLPAEVEEAEVSWYKPDQQILKIPREKAAKEREKFEVSLSDESCEWMSRWVRERRHLAKYDGSNKLWLNREGNPYQSGSLCNIVRKLCEEADIPTEDREVRWYSLRHTLGRHMKSDGSLAQVNDQLRHETFETTVSTYGDSAAEERQQTLNKSRRKAKRAAEDPEYNPYADDNADNTSEQVSRSSSDADKVVTDAGGGDVHIDAFIDNTSEAKVDITRKILSDQESPDDRSSTSDD</sequence>
<dbReference type="InterPro" id="IPR002104">
    <property type="entry name" value="Integrase_catalytic"/>
</dbReference>
<dbReference type="GO" id="GO:0015074">
    <property type="term" value="P:DNA integration"/>
    <property type="evidence" value="ECO:0007669"/>
    <property type="project" value="InterPro"/>
</dbReference>
<reference evidence="4" key="1">
    <citation type="submission" date="2020-11" db="EMBL/GenBank/DDBJ databases">
        <title>Carbohydrate-dependent, anaerobic sulfur respiration: A novel catabolism in halophilic archaea.</title>
        <authorList>
            <person name="Sorokin D.Y."/>
            <person name="Messina E."/>
            <person name="Smedile F."/>
            <person name="La Cono V."/>
            <person name="Hallsworth J.E."/>
            <person name="Yakimov M.M."/>
        </authorList>
    </citation>
    <scope>NUCLEOTIDE SEQUENCE</scope>
    <source>
        <strain evidence="4">AArc-S</strain>
    </source>
</reference>
<keyword evidence="5" id="KW-1185">Reference proteome</keyword>
<organism evidence="4 5">
    <name type="scientific">Natranaeroarchaeum sulfidigenes</name>
    <dbReference type="NCBI Taxonomy" id="2784880"/>
    <lineage>
        <taxon>Archaea</taxon>
        <taxon>Methanobacteriati</taxon>
        <taxon>Methanobacteriota</taxon>
        <taxon>Stenosarchaea group</taxon>
        <taxon>Halobacteria</taxon>
        <taxon>Halobacteriales</taxon>
        <taxon>Natronoarchaeaceae</taxon>
        <taxon>Natranaeroarchaeum</taxon>
    </lineage>
</organism>
<dbReference type="PROSITE" id="PS51898">
    <property type="entry name" value="TYR_RECOMBINASE"/>
    <property type="match status" value="1"/>
</dbReference>
<protein>
    <submittedName>
        <fullName evidence="4">XerD/XerC family integrase</fullName>
    </submittedName>
</protein>
<dbReference type="KEGG" id="hara:AArcS_1632"/>
<feature type="compositionally biased region" description="Polar residues" evidence="2">
    <location>
        <begin position="398"/>
        <end position="408"/>
    </location>
</feature>